<dbReference type="AlphaFoldDB" id="A0A0V0Z4E5"/>
<keyword evidence="2" id="KW-1185">Reference proteome</keyword>
<comment type="caution">
    <text evidence="1">The sequence shown here is derived from an EMBL/GenBank/DDBJ whole genome shotgun (WGS) entry which is preliminary data.</text>
</comment>
<name>A0A0V0Z4E5_TRIBR</name>
<gene>
    <name evidence="1" type="ORF">T03_10779</name>
</gene>
<evidence type="ECO:0000313" key="2">
    <source>
        <dbReference type="Proteomes" id="UP000054653"/>
    </source>
</evidence>
<organism evidence="1 2">
    <name type="scientific">Trichinella britovi</name>
    <name type="common">Parasitic roundworm</name>
    <dbReference type="NCBI Taxonomy" id="45882"/>
    <lineage>
        <taxon>Eukaryota</taxon>
        <taxon>Metazoa</taxon>
        <taxon>Ecdysozoa</taxon>
        <taxon>Nematoda</taxon>
        <taxon>Enoplea</taxon>
        <taxon>Dorylaimia</taxon>
        <taxon>Trichinellida</taxon>
        <taxon>Trichinellidae</taxon>
        <taxon>Trichinella</taxon>
    </lineage>
</organism>
<dbReference type="EMBL" id="JYDI01004136">
    <property type="protein sequence ID" value="KRY07423.1"/>
    <property type="molecule type" value="Genomic_DNA"/>
</dbReference>
<evidence type="ECO:0000313" key="1">
    <source>
        <dbReference type="EMBL" id="KRY07423.1"/>
    </source>
</evidence>
<dbReference type="Proteomes" id="UP000054653">
    <property type="component" value="Unassembled WGS sequence"/>
</dbReference>
<protein>
    <submittedName>
        <fullName evidence="1">Uncharacterized protein</fullName>
    </submittedName>
</protein>
<reference evidence="1 2" key="1">
    <citation type="submission" date="2015-01" db="EMBL/GenBank/DDBJ databases">
        <title>Evolution of Trichinella species and genotypes.</title>
        <authorList>
            <person name="Korhonen P.K."/>
            <person name="Edoardo P."/>
            <person name="Giuseppe L.R."/>
            <person name="Gasser R.B."/>
        </authorList>
    </citation>
    <scope>NUCLEOTIDE SEQUENCE [LARGE SCALE GENOMIC DNA]</scope>
    <source>
        <strain evidence="1">ISS120</strain>
    </source>
</reference>
<sequence length="76" mass="9076">MTVFGSSKETDHNKKAWFCYFLAIYYTFLKANPKMCGYIIMRFNLEAHHFNLRFMFGFTVCSMLSNHTNENHNNNH</sequence>
<accession>A0A0V0Z4E5</accession>
<proteinExistence type="predicted"/>